<proteinExistence type="predicted"/>
<dbReference type="WBParaSite" id="PS1159_v2.g11270.t1">
    <property type="protein sequence ID" value="PS1159_v2.g11270.t1"/>
    <property type="gene ID" value="PS1159_v2.g11270"/>
</dbReference>
<evidence type="ECO:0000313" key="1">
    <source>
        <dbReference type="Proteomes" id="UP000887580"/>
    </source>
</evidence>
<sequence>MGAFSPLTGVLEDRAILLLAPENLINTTYTFPDKNRVQFHLHGPFTVVKRTIDGHQELMVEAYAAPVYHVVPEHVYQEPEEHGYQEIDEPVYQEIDEPGNENI</sequence>
<evidence type="ECO:0000313" key="2">
    <source>
        <dbReference type="WBParaSite" id="PS1159_v2.g11270.t1"/>
    </source>
</evidence>
<protein>
    <submittedName>
        <fullName evidence="2">Uncharacterized protein</fullName>
    </submittedName>
</protein>
<name>A0AC35EW94_9BILA</name>
<dbReference type="Proteomes" id="UP000887580">
    <property type="component" value="Unplaced"/>
</dbReference>
<reference evidence="2" key="1">
    <citation type="submission" date="2022-11" db="UniProtKB">
        <authorList>
            <consortium name="WormBaseParasite"/>
        </authorList>
    </citation>
    <scope>IDENTIFICATION</scope>
</reference>
<accession>A0AC35EW94</accession>
<organism evidence="1 2">
    <name type="scientific">Panagrolaimus sp. PS1159</name>
    <dbReference type="NCBI Taxonomy" id="55785"/>
    <lineage>
        <taxon>Eukaryota</taxon>
        <taxon>Metazoa</taxon>
        <taxon>Ecdysozoa</taxon>
        <taxon>Nematoda</taxon>
        <taxon>Chromadorea</taxon>
        <taxon>Rhabditida</taxon>
        <taxon>Tylenchina</taxon>
        <taxon>Panagrolaimomorpha</taxon>
        <taxon>Panagrolaimoidea</taxon>
        <taxon>Panagrolaimidae</taxon>
        <taxon>Panagrolaimus</taxon>
    </lineage>
</organism>